<comment type="caution">
    <text evidence="8">The sequence shown here is derived from an EMBL/GenBank/DDBJ whole genome shotgun (WGS) entry which is preliminary data.</text>
</comment>
<organism evidence="8 9">
    <name type="scientific">Escovopsis weberi</name>
    <dbReference type="NCBI Taxonomy" id="150374"/>
    <lineage>
        <taxon>Eukaryota</taxon>
        <taxon>Fungi</taxon>
        <taxon>Dikarya</taxon>
        <taxon>Ascomycota</taxon>
        <taxon>Pezizomycotina</taxon>
        <taxon>Sordariomycetes</taxon>
        <taxon>Hypocreomycetidae</taxon>
        <taxon>Hypocreales</taxon>
        <taxon>Hypocreaceae</taxon>
        <taxon>Escovopsis</taxon>
    </lineage>
</organism>
<dbReference type="STRING" id="150374.A0A0M8MSY1"/>
<dbReference type="GO" id="GO:0016126">
    <property type="term" value="P:sterol biosynthetic process"/>
    <property type="evidence" value="ECO:0007669"/>
    <property type="project" value="TreeGrafter"/>
</dbReference>
<comment type="similarity">
    <text evidence="2">Belongs to the INSIG family.</text>
</comment>
<sequence>MSRVRSFQNLTTSSLAGIYASVDDKDILDTDSPWDTGPERPVRRDPHMDEPLYMLLRDRCYPPARRRVYSISHQPGARSPLLTVAIPRFLARRGALLFFLGMGFAILITYFHKDQRHWSITLGYLAFWGTVGMAVGGLQPLFDSLWKTVFPEELEKRDDESKRVEEPKPTQEMRLSTHWDAAMRAVGTVMGIVYAFRHLIWTSSIQFSVALAVINPIFWWAVDRSKTGFIFSASAALIGSIFLLGSDLKVVPSPPTISTAILRNTTTNGVDFYLTLGGRASLEAAEEAIWMLSVLFCSSVCFGNVGRVLAADHSERVVPWDPMVKVRDL</sequence>
<dbReference type="GO" id="GO:0005789">
    <property type="term" value="C:endoplasmic reticulum membrane"/>
    <property type="evidence" value="ECO:0007669"/>
    <property type="project" value="UniProtKB-SubCell"/>
</dbReference>
<keyword evidence="4" id="KW-0256">Endoplasmic reticulum</keyword>
<evidence type="ECO:0000256" key="2">
    <source>
        <dbReference type="ARBA" id="ARBA00007475"/>
    </source>
</evidence>
<dbReference type="AlphaFoldDB" id="A0A0M8MSY1"/>
<evidence type="ECO:0000313" key="9">
    <source>
        <dbReference type="Proteomes" id="UP000053831"/>
    </source>
</evidence>
<accession>A0A0M8MSY1</accession>
<dbReference type="InterPro" id="IPR025929">
    <property type="entry name" value="INSIG_fam"/>
</dbReference>
<proteinExistence type="inferred from homology"/>
<keyword evidence="6 7" id="KW-0472">Membrane</keyword>
<evidence type="ECO:0000256" key="7">
    <source>
        <dbReference type="SAM" id="Phobius"/>
    </source>
</evidence>
<evidence type="ECO:0000256" key="5">
    <source>
        <dbReference type="ARBA" id="ARBA00022989"/>
    </source>
</evidence>
<protein>
    <submittedName>
        <fullName evidence="8">Insulin-induced protein</fullName>
    </submittedName>
</protein>
<feature type="transmembrane region" description="Helical" evidence="7">
    <location>
        <begin position="118"/>
        <end position="138"/>
    </location>
</feature>
<keyword evidence="5 7" id="KW-1133">Transmembrane helix</keyword>
<feature type="transmembrane region" description="Helical" evidence="7">
    <location>
        <begin position="288"/>
        <end position="310"/>
    </location>
</feature>
<keyword evidence="9" id="KW-1185">Reference proteome</keyword>
<dbReference type="PANTHER" id="PTHR15301">
    <property type="entry name" value="INSULIN-INDUCED GENE 1"/>
    <property type="match status" value="1"/>
</dbReference>
<feature type="transmembrane region" description="Helical" evidence="7">
    <location>
        <begin position="205"/>
        <end position="222"/>
    </location>
</feature>
<evidence type="ECO:0000256" key="1">
    <source>
        <dbReference type="ARBA" id="ARBA00004477"/>
    </source>
</evidence>
<dbReference type="OrthoDB" id="205546at2759"/>
<keyword evidence="3 7" id="KW-0812">Transmembrane</keyword>
<evidence type="ECO:0000256" key="4">
    <source>
        <dbReference type="ARBA" id="ARBA00022824"/>
    </source>
</evidence>
<reference evidence="8 9" key="1">
    <citation type="submission" date="2015-07" db="EMBL/GenBank/DDBJ databases">
        <title>The genome of the fungus Escovopsis weberi, a specialized disease agent of ant agriculture.</title>
        <authorList>
            <person name="de Man T.J."/>
            <person name="Stajich J.E."/>
            <person name="Kubicek C.P."/>
            <person name="Chenthamara K."/>
            <person name="Atanasova L."/>
            <person name="Druzhinina I.S."/>
            <person name="Birnbaum S."/>
            <person name="Barribeau S.M."/>
            <person name="Teiling C."/>
            <person name="Suen G."/>
            <person name="Currie C."/>
            <person name="Gerardo N.M."/>
        </authorList>
    </citation>
    <scope>NUCLEOTIDE SEQUENCE [LARGE SCALE GENOMIC DNA]</scope>
</reference>
<evidence type="ECO:0000256" key="6">
    <source>
        <dbReference type="ARBA" id="ARBA00023136"/>
    </source>
</evidence>
<dbReference type="PANTHER" id="PTHR15301:SF3">
    <property type="entry name" value="PROTEIN NSG1-RELATED"/>
    <property type="match status" value="1"/>
</dbReference>
<dbReference type="EMBL" id="LGSR01000020">
    <property type="protein sequence ID" value="KOS18736.1"/>
    <property type="molecule type" value="Genomic_DNA"/>
</dbReference>
<name>A0A0M8MSY1_ESCWE</name>
<dbReference type="Pfam" id="PF07281">
    <property type="entry name" value="INSIG"/>
    <property type="match status" value="1"/>
</dbReference>
<feature type="transmembrane region" description="Helical" evidence="7">
    <location>
        <begin position="95"/>
        <end position="112"/>
    </location>
</feature>
<evidence type="ECO:0000256" key="3">
    <source>
        <dbReference type="ARBA" id="ARBA00022692"/>
    </source>
</evidence>
<evidence type="ECO:0000313" key="8">
    <source>
        <dbReference type="EMBL" id="KOS18736.1"/>
    </source>
</evidence>
<dbReference type="Proteomes" id="UP000053831">
    <property type="component" value="Unassembled WGS sequence"/>
</dbReference>
<gene>
    <name evidence="8" type="ORF">ESCO_001248</name>
</gene>
<feature type="transmembrane region" description="Helical" evidence="7">
    <location>
        <begin position="229"/>
        <end position="246"/>
    </location>
</feature>
<comment type="subcellular location">
    <subcellularLocation>
        <location evidence="1">Endoplasmic reticulum membrane</location>
        <topology evidence="1">Multi-pass membrane protein</topology>
    </subcellularLocation>
</comment>